<feature type="binding site" evidence="2">
    <location>
        <position position="77"/>
    </location>
    <ligand>
        <name>Zn(2+)</name>
        <dbReference type="ChEBI" id="CHEBI:29105"/>
    </ligand>
</feature>
<dbReference type="AlphaFoldDB" id="S4PDT6"/>
<proteinExistence type="predicted"/>
<evidence type="ECO:0000256" key="2">
    <source>
        <dbReference type="PROSITE-ProRule" id="PRU01263"/>
    </source>
</evidence>
<dbReference type="PROSITE" id="PS51915">
    <property type="entry name" value="ZAD"/>
    <property type="match status" value="1"/>
</dbReference>
<evidence type="ECO:0000256" key="1">
    <source>
        <dbReference type="PROSITE-ProRule" id="PRU00042"/>
    </source>
</evidence>
<dbReference type="PROSITE" id="PS50157">
    <property type="entry name" value="ZINC_FINGER_C2H2_2"/>
    <property type="match status" value="1"/>
</dbReference>
<keyword evidence="2" id="KW-0862">Zinc</keyword>
<feature type="domain" description="C2H2-type" evidence="3">
    <location>
        <begin position="335"/>
        <end position="362"/>
    </location>
</feature>
<dbReference type="SMART" id="SM00868">
    <property type="entry name" value="zf-AD"/>
    <property type="match status" value="1"/>
</dbReference>
<dbReference type="SMART" id="SM00355">
    <property type="entry name" value="ZnF_C2H2"/>
    <property type="match status" value="2"/>
</dbReference>
<feature type="binding site" evidence="2">
    <location>
        <position position="23"/>
    </location>
    <ligand>
        <name>Zn(2+)</name>
        <dbReference type="ChEBI" id="CHEBI:29105"/>
    </ligand>
</feature>
<dbReference type="Pfam" id="PF07776">
    <property type="entry name" value="zf-AD"/>
    <property type="match status" value="1"/>
</dbReference>
<dbReference type="Gene3D" id="3.30.160.60">
    <property type="entry name" value="Classic Zinc Finger"/>
    <property type="match status" value="1"/>
</dbReference>
<keyword evidence="1" id="KW-0863">Zinc-finger</keyword>
<keyword evidence="2" id="KW-0479">Metal-binding</keyword>
<feature type="binding site" evidence="2">
    <location>
        <position position="20"/>
    </location>
    <ligand>
        <name>Zn(2+)</name>
        <dbReference type="ChEBI" id="CHEBI:29105"/>
    </ligand>
</feature>
<feature type="domain" description="ZAD" evidence="4">
    <location>
        <begin position="18"/>
        <end position="101"/>
    </location>
</feature>
<dbReference type="GO" id="GO:0005634">
    <property type="term" value="C:nucleus"/>
    <property type="evidence" value="ECO:0007669"/>
    <property type="project" value="InterPro"/>
</dbReference>
<dbReference type="InterPro" id="IPR012934">
    <property type="entry name" value="Znf_AD"/>
</dbReference>
<dbReference type="PROSITE" id="PS00028">
    <property type="entry name" value="ZINC_FINGER_C2H2_1"/>
    <property type="match status" value="2"/>
</dbReference>
<evidence type="ECO:0000259" key="4">
    <source>
        <dbReference type="PROSITE" id="PS51915"/>
    </source>
</evidence>
<feature type="binding site" evidence="2">
    <location>
        <position position="74"/>
    </location>
    <ligand>
        <name>Zn(2+)</name>
        <dbReference type="ChEBI" id="CHEBI:29105"/>
    </ligand>
</feature>
<sequence length="388" mass="44414">MSEYGLNTNKTVDEVANLECRTCLHHMSPTAVLFNIFEMWSPPWDGMANTIAEDLEKLTNVKVQETDRHSKFICRACYELLHSACTFSTLVKQSDQILQQRYPQEKEADNGWPKPIQIDKSINSYMHQSSMNVEIKQEVLSENEYEAENDIYENGEEFARLDIKVEPEEMIQQQPPEQFSMNGFLPSDTFGADMTHLTNGNSGEHLVSNFKEEPISEEEAEPMQTEMPLECLLCARDFNSVNGLKAHVIAKHSYKSVKRKENCLSARRNKCFKSSSALVAQETNSACYGCNESFDTFHMLTKHRQTCKALASQADKLKNLDDALRPKLQDATNKLKCAHCDETFTDMYHVMIHQEIHHSKPSEKEELKEDRAMEIEALENIFSDCSNS</sequence>
<reference evidence="5" key="2">
    <citation type="submission" date="2013-05" db="EMBL/GenBank/DDBJ databases">
        <authorList>
            <person name="Carter J.-M."/>
            <person name="Baker S.C."/>
            <person name="Pink R."/>
            <person name="Carter D.R.F."/>
            <person name="Collins A."/>
            <person name="Tomlin J."/>
            <person name="Gibbs M."/>
            <person name="Breuker C.J."/>
        </authorList>
    </citation>
    <scope>NUCLEOTIDE SEQUENCE</scope>
    <source>
        <tissue evidence="5">Ovary</tissue>
    </source>
</reference>
<dbReference type="InterPro" id="IPR013087">
    <property type="entry name" value="Znf_C2H2_type"/>
</dbReference>
<dbReference type="GO" id="GO:0008270">
    <property type="term" value="F:zinc ion binding"/>
    <property type="evidence" value="ECO:0007669"/>
    <property type="project" value="UniProtKB-UniRule"/>
</dbReference>
<dbReference type="EMBL" id="GAIX01004817">
    <property type="protein sequence ID" value="JAA87743.1"/>
    <property type="molecule type" value="Transcribed_RNA"/>
</dbReference>
<protein>
    <submittedName>
        <fullName evidence="5">Zinc finger protein 449</fullName>
    </submittedName>
</protein>
<dbReference type="Gene3D" id="3.40.1800.20">
    <property type="match status" value="1"/>
</dbReference>
<organism evidence="5">
    <name type="scientific">Pararge aegeria</name>
    <name type="common">speckled wood butterfly</name>
    <dbReference type="NCBI Taxonomy" id="116150"/>
    <lineage>
        <taxon>Eukaryota</taxon>
        <taxon>Metazoa</taxon>
        <taxon>Ecdysozoa</taxon>
        <taxon>Arthropoda</taxon>
        <taxon>Hexapoda</taxon>
        <taxon>Insecta</taxon>
        <taxon>Pterygota</taxon>
        <taxon>Neoptera</taxon>
        <taxon>Endopterygota</taxon>
        <taxon>Lepidoptera</taxon>
        <taxon>Glossata</taxon>
        <taxon>Ditrysia</taxon>
        <taxon>Papilionoidea</taxon>
        <taxon>Nymphalidae</taxon>
        <taxon>Satyrinae</taxon>
        <taxon>Satyrini</taxon>
        <taxon>Parargina</taxon>
        <taxon>Pararge</taxon>
    </lineage>
</organism>
<dbReference type="GeneID" id="120637910"/>
<name>S4PDT6_9NEOP</name>
<dbReference type="RefSeq" id="XP_039765907.1">
    <property type="nucleotide sequence ID" value="XM_039909973.1"/>
</dbReference>
<accession>S4PDT6</accession>
<dbReference type="SUPFAM" id="SSF57716">
    <property type="entry name" value="Glucocorticoid receptor-like (DNA-binding domain)"/>
    <property type="match status" value="1"/>
</dbReference>
<evidence type="ECO:0000259" key="3">
    <source>
        <dbReference type="PROSITE" id="PS50157"/>
    </source>
</evidence>
<dbReference type="RefSeq" id="XP_039765906.1">
    <property type="nucleotide sequence ID" value="XM_039909972.1"/>
</dbReference>
<reference evidence="5" key="1">
    <citation type="journal article" date="2013" name="BMC Genomics">
        <title>Unscrambling butterfly oogenesis.</title>
        <authorList>
            <person name="Carter J.M."/>
            <person name="Baker S.C."/>
            <person name="Pink R."/>
            <person name="Carter D.R."/>
            <person name="Collins A."/>
            <person name="Tomlin J."/>
            <person name="Gibbs M."/>
            <person name="Breuker C.J."/>
        </authorList>
    </citation>
    <scope>NUCLEOTIDE SEQUENCE</scope>
    <source>
        <tissue evidence="5">Ovary</tissue>
    </source>
</reference>
<evidence type="ECO:0000313" key="5">
    <source>
        <dbReference type="EMBL" id="JAA87743.1"/>
    </source>
</evidence>